<organism evidence="1 2">
    <name type="scientific">Ambrosia artemisiifolia</name>
    <name type="common">Common ragweed</name>
    <dbReference type="NCBI Taxonomy" id="4212"/>
    <lineage>
        <taxon>Eukaryota</taxon>
        <taxon>Viridiplantae</taxon>
        <taxon>Streptophyta</taxon>
        <taxon>Embryophyta</taxon>
        <taxon>Tracheophyta</taxon>
        <taxon>Spermatophyta</taxon>
        <taxon>Magnoliopsida</taxon>
        <taxon>eudicotyledons</taxon>
        <taxon>Gunneridae</taxon>
        <taxon>Pentapetalae</taxon>
        <taxon>asterids</taxon>
        <taxon>campanulids</taxon>
        <taxon>Asterales</taxon>
        <taxon>Asteraceae</taxon>
        <taxon>Asteroideae</taxon>
        <taxon>Heliantheae alliance</taxon>
        <taxon>Heliantheae</taxon>
        <taxon>Ambrosia</taxon>
    </lineage>
</organism>
<dbReference type="Proteomes" id="UP001206925">
    <property type="component" value="Unassembled WGS sequence"/>
</dbReference>
<protein>
    <submittedName>
        <fullName evidence="1">Uncharacterized protein</fullName>
    </submittedName>
</protein>
<dbReference type="AlphaFoldDB" id="A0AAD5D7U6"/>
<sequence length="72" mass="7862">MPSWKAATDDDDDVGSLRDNRINISLGCHYISFGEPASGDTIRFSITTSTAESVTNVSINLIIIEGYSDEFM</sequence>
<evidence type="ECO:0000313" key="1">
    <source>
        <dbReference type="EMBL" id="KAI7753726.1"/>
    </source>
</evidence>
<keyword evidence="2" id="KW-1185">Reference proteome</keyword>
<comment type="caution">
    <text evidence="1">The sequence shown here is derived from an EMBL/GenBank/DDBJ whole genome shotgun (WGS) entry which is preliminary data.</text>
</comment>
<reference evidence="1" key="1">
    <citation type="submission" date="2022-06" db="EMBL/GenBank/DDBJ databases">
        <title>Uncovering the hologenomic basis of an extraordinary plant invasion.</title>
        <authorList>
            <person name="Bieker V.C."/>
            <person name="Martin M.D."/>
            <person name="Gilbert T."/>
            <person name="Hodgins K."/>
            <person name="Battlay P."/>
            <person name="Petersen B."/>
            <person name="Wilson J."/>
        </authorList>
    </citation>
    <scope>NUCLEOTIDE SEQUENCE</scope>
    <source>
        <strain evidence="1">AA19_3_7</strain>
        <tissue evidence="1">Leaf</tissue>
    </source>
</reference>
<gene>
    <name evidence="1" type="ORF">M8C21_032654</name>
</gene>
<accession>A0AAD5D7U6</accession>
<name>A0AAD5D7U6_AMBAR</name>
<dbReference type="EMBL" id="JAMZMK010005294">
    <property type="protein sequence ID" value="KAI7753726.1"/>
    <property type="molecule type" value="Genomic_DNA"/>
</dbReference>
<proteinExistence type="predicted"/>
<evidence type="ECO:0000313" key="2">
    <source>
        <dbReference type="Proteomes" id="UP001206925"/>
    </source>
</evidence>